<name>A0ABR2ZQS2_9AGAR</name>
<evidence type="ECO:0000256" key="2">
    <source>
        <dbReference type="ARBA" id="ARBA00022801"/>
    </source>
</evidence>
<evidence type="ECO:0000256" key="4">
    <source>
        <dbReference type="ARBA" id="ARBA00022840"/>
    </source>
</evidence>
<dbReference type="InterPro" id="IPR014001">
    <property type="entry name" value="Helicase_ATP-bd"/>
</dbReference>
<evidence type="ECO:0000256" key="5">
    <source>
        <dbReference type="ARBA" id="ARBA00022884"/>
    </source>
</evidence>
<organism evidence="9 10">
    <name type="scientific">Marasmius tenuissimus</name>
    <dbReference type="NCBI Taxonomy" id="585030"/>
    <lineage>
        <taxon>Eukaryota</taxon>
        <taxon>Fungi</taxon>
        <taxon>Dikarya</taxon>
        <taxon>Basidiomycota</taxon>
        <taxon>Agaricomycotina</taxon>
        <taxon>Agaricomycetes</taxon>
        <taxon>Agaricomycetidae</taxon>
        <taxon>Agaricales</taxon>
        <taxon>Marasmiineae</taxon>
        <taxon>Marasmiaceae</taxon>
        <taxon>Marasmius</taxon>
    </lineage>
</organism>
<comment type="caution">
    <text evidence="9">The sequence shown here is derived from an EMBL/GenBank/DDBJ whole genome shotgun (WGS) entry which is preliminary data.</text>
</comment>
<evidence type="ECO:0000259" key="8">
    <source>
        <dbReference type="PROSITE" id="PS51194"/>
    </source>
</evidence>
<dbReference type="SMART" id="SM00490">
    <property type="entry name" value="HELICc"/>
    <property type="match status" value="1"/>
</dbReference>
<dbReference type="SUPFAM" id="SSF52540">
    <property type="entry name" value="P-loop containing nucleoside triphosphate hydrolases"/>
    <property type="match status" value="1"/>
</dbReference>
<dbReference type="InterPro" id="IPR050079">
    <property type="entry name" value="DEAD_box_RNA_helicase"/>
</dbReference>
<feature type="domain" description="Helicase C-terminal" evidence="8">
    <location>
        <begin position="67"/>
        <end position="214"/>
    </location>
</feature>
<dbReference type="Pfam" id="PF00270">
    <property type="entry name" value="DEAD"/>
    <property type="match status" value="1"/>
</dbReference>
<evidence type="ECO:0000256" key="3">
    <source>
        <dbReference type="ARBA" id="ARBA00022806"/>
    </source>
</evidence>
<keyword evidence="10" id="KW-1185">Reference proteome</keyword>
<dbReference type="InterPro" id="IPR027417">
    <property type="entry name" value="P-loop_NTPase"/>
</dbReference>
<dbReference type="PROSITE" id="PS51194">
    <property type="entry name" value="HELICASE_CTER"/>
    <property type="match status" value="1"/>
</dbReference>
<evidence type="ECO:0000259" key="7">
    <source>
        <dbReference type="PROSITE" id="PS51192"/>
    </source>
</evidence>
<keyword evidence="4" id="KW-0067">ATP-binding</keyword>
<dbReference type="PANTHER" id="PTHR47959">
    <property type="entry name" value="ATP-DEPENDENT RNA HELICASE RHLE-RELATED"/>
    <property type="match status" value="1"/>
</dbReference>
<dbReference type="Pfam" id="PF00271">
    <property type="entry name" value="Helicase_C"/>
    <property type="match status" value="1"/>
</dbReference>
<dbReference type="Gene3D" id="3.40.50.300">
    <property type="entry name" value="P-loop containing nucleotide triphosphate hydrolases"/>
    <property type="match status" value="2"/>
</dbReference>
<dbReference type="InterPro" id="IPR001650">
    <property type="entry name" value="Helicase_C-like"/>
</dbReference>
<keyword evidence="3" id="KW-0347">Helicase</keyword>
<keyword evidence="5" id="KW-0694">RNA-binding</keyword>
<reference evidence="9 10" key="1">
    <citation type="submission" date="2024-05" db="EMBL/GenBank/DDBJ databases">
        <title>A draft genome resource for the thread blight pathogen Marasmius tenuissimus strain MS-2.</title>
        <authorList>
            <person name="Yulfo-Soto G.E."/>
            <person name="Baruah I.K."/>
            <person name="Amoako-Attah I."/>
            <person name="Bukari Y."/>
            <person name="Meinhardt L.W."/>
            <person name="Bailey B.A."/>
            <person name="Cohen S.P."/>
        </authorList>
    </citation>
    <scope>NUCLEOTIDE SEQUENCE [LARGE SCALE GENOMIC DNA]</scope>
    <source>
        <strain evidence="9 10">MS-2</strain>
    </source>
</reference>
<dbReference type="PANTHER" id="PTHR47959:SF24">
    <property type="entry name" value="ATP-DEPENDENT RNA HELICASE"/>
    <property type="match status" value="1"/>
</dbReference>
<feature type="region of interest" description="Disordered" evidence="6">
    <location>
        <begin position="224"/>
        <end position="266"/>
    </location>
</feature>
<evidence type="ECO:0000256" key="6">
    <source>
        <dbReference type="SAM" id="MobiDB-lite"/>
    </source>
</evidence>
<evidence type="ECO:0000313" key="10">
    <source>
        <dbReference type="Proteomes" id="UP001437256"/>
    </source>
</evidence>
<proteinExistence type="predicted"/>
<feature type="compositionally biased region" description="Acidic residues" evidence="6">
    <location>
        <begin position="252"/>
        <end position="262"/>
    </location>
</feature>
<dbReference type="InterPro" id="IPR011545">
    <property type="entry name" value="DEAD/DEAH_box_helicase_dom"/>
</dbReference>
<evidence type="ECO:0000313" key="9">
    <source>
        <dbReference type="EMBL" id="KAL0063670.1"/>
    </source>
</evidence>
<dbReference type="CDD" id="cd18787">
    <property type="entry name" value="SF2_C_DEAD"/>
    <property type="match status" value="1"/>
</dbReference>
<accession>A0ABR2ZQS2</accession>
<keyword evidence="1" id="KW-0547">Nucleotide-binding</keyword>
<dbReference type="EMBL" id="JBBXMP010000075">
    <property type="protein sequence ID" value="KAL0063670.1"/>
    <property type="molecule type" value="Genomic_DNA"/>
</dbReference>
<feature type="compositionally biased region" description="Basic residues" evidence="6">
    <location>
        <begin position="238"/>
        <end position="247"/>
    </location>
</feature>
<dbReference type="Proteomes" id="UP001437256">
    <property type="component" value="Unassembled WGS sequence"/>
</dbReference>
<sequence>MGIRTVVVVGDDDRVKQAVALAKKPHIVVATPGRLDHSKATKGFNNNIKFMIFDEAGRLLDSDFGVAVDGILKTILAERITYLFSATLTDKVARLQRANLRNPVKVQVSTKLHPHPLINKRALNRFKGEGSRILVATDIASRGLDIPSVDIVVNYDCSTHSKDYIHRVGRTARAGRSGKSILMTTQYDVEFLRNLEKVLDRKLDLYPQDSEEVDLLHERVGEAGRVATNPLREEKSMGGKRARKRKQLPTDGDNEEEIDGDPDPGWLCLRASKRNAVRDVWIS</sequence>
<keyword evidence="2" id="KW-0378">Hydrolase</keyword>
<feature type="domain" description="Helicase ATP-binding" evidence="7">
    <location>
        <begin position="1"/>
        <end position="106"/>
    </location>
</feature>
<dbReference type="PROSITE" id="PS51192">
    <property type="entry name" value="HELICASE_ATP_BIND_1"/>
    <property type="match status" value="1"/>
</dbReference>
<evidence type="ECO:0000256" key="1">
    <source>
        <dbReference type="ARBA" id="ARBA00022741"/>
    </source>
</evidence>
<protein>
    <submittedName>
        <fullName evidence="9">Uncharacterized protein</fullName>
    </submittedName>
</protein>
<gene>
    <name evidence="9" type="ORF">AAF712_009362</name>
</gene>